<keyword evidence="2" id="KW-0540">Nuclease</keyword>
<evidence type="ECO:0000256" key="1">
    <source>
        <dbReference type="ARBA" id="ARBA00022649"/>
    </source>
</evidence>
<evidence type="ECO:0000313" key="7">
    <source>
        <dbReference type="EMBL" id="KKN42017.1"/>
    </source>
</evidence>
<organism evidence="7">
    <name type="scientific">marine sediment metagenome</name>
    <dbReference type="NCBI Taxonomy" id="412755"/>
    <lineage>
        <taxon>unclassified sequences</taxon>
        <taxon>metagenomes</taxon>
        <taxon>ecological metagenomes</taxon>
    </lineage>
</organism>
<dbReference type="SUPFAM" id="SSF54786">
    <property type="entry name" value="YcfA/nrd intein domain"/>
    <property type="match status" value="1"/>
</dbReference>
<keyword evidence="1" id="KW-1277">Toxin-antitoxin system</keyword>
<dbReference type="InterPro" id="IPR012933">
    <property type="entry name" value="HicA_mRNA_interferase"/>
</dbReference>
<evidence type="ECO:0008006" key="8">
    <source>
        <dbReference type="Google" id="ProtNLM"/>
    </source>
</evidence>
<keyword evidence="6" id="KW-0346">Stress response</keyword>
<protein>
    <recommendedName>
        <fullName evidence="8">Type II toxin-antitoxin system HicA family toxin</fullName>
    </recommendedName>
</protein>
<sequence>MGKTIEKMRANPKADWRIRDVEKACREAGAKFAAPPGGGSHFYVKMDGKRDRLTVPAHKPIKPHYIRQLIRYLQNPDTEL</sequence>
<proteinExistence type="predicted"/>
<keyword evidence="3" id="KW-0255">Endonuclease</keyword>
<dbReference type="GO" id="GO:0016787">
    <property type="term" value="F:hydrolase activity"/>
    <property type="evidence" value="ECO:0007669"/>
    <property type="project" value="UniProtKB-KW"/>
</dbReference>
<evidence type="ECO:0000256" key="5">
    <source>
        <dbReference type="ARBA" id="ARBA00022884"/>
    </source>
</evidence>
<reference evidence="7" key="1">
    <citation type="journal article" date="2015" name="Nature">
        <title>Complex archaea that bridge the gap between prokaryotes and eukaryotes.</title>
        <authorList>
            <person name="Spang A."/>
            <person name="Saw J.H."/>
            <person name="Jorgensen S.L."/>
            <person name="Zaremba-Niedzwiedzka K."/>
            <person name="Martijn J."/>
            <person name="Lind A.E."/>
            <person name="van Eijk R."/>
            <person name="Schleper C."/>
            <person name="Guy L."/>
            <person name="Ettema T.J."/>
        </authorList>
    </citation>
    <scope>NUCLEOTIDE SEQUENCE</scope>
</reference>
<comment type="caution">
    <text evidence="7">The sequence shown here is derived from an EMBL/GenBank/DDBJ whole genome shotgun (WGS) entry which is preliminary data.</text>
</comment>
<evidence type="ECO:0000256" key="4">
    <source>
        <dbReference type="ARBA" id="ARBA00022801"/>
    </source>
</evidence>
<dbReference type="InterPro" id="IPR038570">
    <property type="entry name" value="HicA_sf"/>
</dbReference>
<dbReference type="GO" id="GO:0004519">
    <property type="term" value="F:endonuclease activity"/>
    <property type="evidence" value="ECO:0007669"/>
    <property type="project" value="UniProtKB-KW"/>
</dbReference>
<accession>A0A0F9QYG4</accession>
<dbReference type="Gene3D" id="3.30.920.30">
    <property type="entry name" value="Hypothetical protein"/>
    <property type="match status" value="1"/>
</dbReference>
<keyword evidence="5" id="KW-0694">RNA-binding</keyword>
<evidence type="ECO:0000256" key="6">
    <source>
        <dbReference type="ARBA" id="ARBA00023016"/>
    </source>
</evidence>
<dbReference type="AlphaFoldDB" id="A0A0F9QYG4"/>
<dbReference type="Pfam" id="PF07927">
    <property type="entry name" value="HicA_toxin"/>
    <property type="match status" value="1"/>
</dbReference>
<name>A0A0F9QYG4_9ZZZZ</name>
<evidence type="ECO:0000256" key="2">
    <source>
        <dbReference type="ARBA" id="ARBA00022722"/>
    </source>
</evidence>
<keyword evidence="4" id="KW-0378">Hydrolase</keyword>
<evidence type="ECO:0000256" key="3">
    <source>
        <dbReference type="ARBA" id="ARBA00022759"/>
    </source>
</evidence>
<dbReference type="GO" id="GO:0003729">
    <property type="term" value="F:mRNA binding"/>
    <property type="evidence" value="ECO:0007669"/>
    <property type="project" value="InterPro"/>
</dbReference>
<dbReference type="EMBL" id="LAZR01001610">
    <property type="protein sequence ID" value="KKN42017.1"/>
    <property type="molecule type" value="Genomic_DNA"/>
</dbReference>
<gene>
    <name evidence="7" type="ORF">LCGC14_0717380</name>
</gene>